<sequence length="126" mass="14660">MADKDLRISVLLDHYGAMLTDKQREVIDLYYNDDLSLAEIAEQEGITRQGVRDNIKRGEAQLLEMEQKLHAARRFERLAALVSEADETLAAIEKDYADRRRVSSVRQVKDLRQKLAQFIDDYFTEE</sequence>
<dbReference type="PANTHER" id="PTHR40083">
    <property type="entry name" value="UPF0122 PROTEIN CBO2450/CLC_2298"/>
    <property type="match status" value="1"/>
</dbReference>
<comment type="similarity">
    <text evidence="1 3">Belongs to the UPF0122 family.</text>
</comment>
<reference evidence="4" key="1">
    <citation type="submission" date="2020-10" db="EMBL/GenBank/DDBJ databases">
        <authorList>
            <person name="Gilroy R."/>
        </authorList>
    </citation>
    <scope>NUCLEOTIDE SEQUENCE</scope>
    <source>
        <strain evidence="4">CHK189-12415</strain>
    </source>
</reference>
<keyword evidence="4" id="KW-0238">DNA-binding</keyword>
<gene>
    <name evidence="4" type="ORF">IAB37_09125</name>
</gene>
<dbReference type="Proteomes" id="UP000824241">
    <property type="component" value="Unassembled WGS sequence"/>
</dbReference>
<dbReference type="AlphaFoldDB" id="A0A9D1J5M6"/>
<dbReference type="PANTHER" id="PTHR40083:SF1">
    <property type="entry name" value="UPF0122 PROTEIN YLXM"/>
    <property type="match status" value="1"/>
</dbReference>
<protein>
    <recommendedName>
        <fullName evidence="3">UPF0122 protein IAB37_09125</fullName>
    </recommendedName>
</protein>
<name>A0A9D1J5M6_9FIRM</name>
<dbReference type="HAMAP" id="MF_00245">
    <property type="entry name" value="UPF0122"/>
    <property type="match status" value="1"/>
</dbReference>
<dbReference type="SUPFAM" id="SSF88659">
    <property type="entry name" value="Sigma3 and sigma4 domains of RNA polymerase sigma factors"/>
    <property type="match status" value="1"/>
</dbReference>
<dbReference type="InterPro" id="IPR036388">
    <property type="entry name" value="WH-like_DNA-bd_sf"/>
</dbReference>
<dbReference type="Pfam" id="PF04297">
    <property type="entry name" value="UPF0122"/>
    <property type="match status" value="1"/>
</dbReference>
<comment type="function">
    <text evidence="2 3">Might take part in the signal recognition particle (SRP) pathway. This is inferred from the conservation of its genetic proximity to ftsY/ffh. May be a regulatory protein.</text>
</comment>
<evidence type="ECO:0000256" key="1">
    <source>
        <dbReference type="ARBA" id="ARBA00008720"/>
    </source>
</evidence>
<comment type="caution">
    <text evidence="4">The sequence shown here is derived from an EMBL/GenBank/DDBJ whole genome shotgun (WGS) entry which is preliminary data.</text>
</comment>
<dbReference type="InterPro" id="IPR054831">
    <property type="entry name" value="UPF0122_fam_protein"/>
</dbReference>
<organism evidence="4 5">
    <name type="scientific">Candidatus Faecivivens stercoravium</name>
    <dbReference type="NCBI Taxonomy" id="2840803"/>
    <lineage>
        <taxon>Bacteria</taxon>
        <taxon>Bacillati</taxon>
        <taxon>Bacillota</taxon>
        <taxon>Clostridia</taxon>
        <taxon>Eubacteriales</taxon>
        <taxon>Oscillospiraceae</taxon>
        <taxon>Oscillospiraceae incertae sedis</taxon>
        <taxon>Candidatus Faecivivens</taxon>
    </lineage>
</organism>
<dbReference type="InterPro" id="IPR007394">
    <property type="entry name" value="UPF0122"/>
</dbReference>
<accession>A0A9D1J5M6</accession>
<dbReference type="GO" id="GO:0003677">
    <property type="term" value="F:DNA binding"/>
    <property type="evidence" value="ECO:0007669"/>
    <property type="project" value="UniProtKB-KW"/>
</dbReference>
<dbReference type="EMBL" id="DVHA01000297">
    <property type="protein sequence ID" value="HIR61720.1"/>
    <property type="molecule type" value="Genomic_DNA"/>
</dbReference>
<reference evidence="4" key="2">
    <citation type="journal article" date="2021" name="PeerJ">
        <title>Extensive microbial diversity within the chicken gut microbiome revealed by metagenomics and culture.</title>
        <authorList>
            <person name="Gilroy R."/>
            <person name="Ravi A."/>
            <person name="Getino M."/>
            <person name="Pursley I."/>
            <person name="Horton D.L."/>
            <person name="Alikhan N.F."/>
            <person name="Baker D."/>
            <person name="Gharbi K."/>
            <person name="Hall N."/>
            <person name="Watson M."/>
            <person name="Adriaenssens E.M."/>
            <person name="Foster-Nyarko E."/>
            <person name="Jarju S."/>
            <person name="Secka A."/>
            <person name="Antonio M."/>
            <person name="Oren A."/>
            <person name="Chaudhuri R.R."/>
            <person name="La Ragione R."/>
            <person name="Hildebrand F."/>
            <person name="Pallen M.J."/>
        </authorList>
    </citation>
    <scope>NUCLEOTIDE SEQUENCE</scope>
    <source>
        <strain evidence="4">CHK189-12415</strain>
    </source>
</reference>
<dbReference type="InterPro" id="IPR013324">
    <property type="entry name" value="RNA_pol_sigma_r3/r4-like"/>
</dbReference>
<evidence type="ECO:0000313" key="5">
    <source>
        <dbReference type="Proteomes" id="UP000824241"/>
    </source>
</evidence>
<evidence type="ECO:0000256" key="3">
    <source>
        <dbReference type="HAMAP-Rule" id="MF_00245"/>
    </source>
</evidence>
<dbReference type="NCBIfam" id="NF045758">
    <property type="entry name" value="YlxM"/>
    <property type="match status" value="1"/>
</dbReference>
<dbReference type="Gene3D" id="1.10.10.10">
    <property type="entry name" value="Winged helix-like DNA-binding domain superfamily/Winged helix DNA-binding domain"/>
    <property type="match status" value="1"/>
</dbReference>
<evidence type="ECO:0000256" key="2">
    <source>
        <dbReference type="ARBA" id="ARBA00024764"/>
    </source>
</evidence>
<proteinExistence type="inferred from homology"/>
<evidence type="ECO:0000313" key="4">
    <source>
        <dbReference type="EMBL" id="HIR61720.1"/>
    </source>
</evidence>